<name>A0A550JBJ3_9BACT</name>
<dbReference type="InterPro" id="IPR003018">
    <property type="entry name" value="GAF"/>
</dbReference>
<dbReference type="SMART" id="SM00065">
    <property type="entry name" value="GAF"/>
    <property type="match status" value="1"/>
</dbReference>
<dbReference type="SMART" id="SM00388">
    <property type="entry name" value="HisKA"/>
    <property type="match status" value="1"/>
</dbReference>
<dbReference type="PROSITE" id="PS51833">
    <property type="entry name" value="HDOD"/>
    <property type="match status" value="1"/>
</dbReference>
<dbReference type="CDD" id="cd00082">
    <property type="entry name" value="HisKA"/>
    <property type="match status" value="1"/>
</dbReference>
<evidence type="ECO:0000256" key="3">
    <source>
        <dbReference type="ARBA" id="ARBA00022553"/>
    </source>
</evidence>
<dbReference type="SUPFAM" id="SSF55874">
    <property type="entry name" value="ATPase domain of HSP90 chaperone/DNA topoisomerase II/histidine kinase"/>
    <property type="match status" value="1"/>
</dbReference>
<evidence type="ECO:0000259" key="4">
    <source>
        <dbReference type="PROSITE" id="PS50109"/>
    </source>
</evidence>
<dbReference type="InterPro" id="IPR005467">
    <property type="entry name" value="His_kinase_dom"/>
</dbReference>
<dbReference type="InterPro" id="IPR004358">
    <property type="entry name" value="Sig_transdc_His_kin-like_C"/>
</dbReference>
<dbReference type="InterPro" id="IPR003661">
    <property type="entry name" value="HisK_dim/P_dom"/>
</dbReference>
<dbReference type="PROSITE" id="PS50109">
    <property type="entry name" value="HIS_KIN"/>
    <property type="match status" value="1"/>
</dbReference>
<dbReference type="EC" id="2.7.13.3" evidence="2"/>
<dbReference type="SUPFAM" id="SSF109604">
    <property type="entry name" value="HD-domain/PDEase-like"/>
    <property type="match status" value="1"/>
</dbReference>
<keyword evidence="3" id="KW-0597">Phosphoprotein</keyword>
<dbReference type="PANTHER" id="PTHR33525:SF3">
    <property type="entry name" value="RIBONUCLEASE Y"/>
    <property type="match status" value="1"/>
</dbReference>
<dbReference type="InterPro" id="IPR013976">
    <property type="entry name" value="HDOD"/>
</dbReference>
<accession>A0A550JBJ3</accession>
<evidence type="ECO:0000256" key="1">
    <source>
        <dbReference type="ARBA" id="ARBA00000085"/>
    </source>
</evidence>
<dbReference type="SMART" id="SM00387">
    <property type="entry name" value="HATPase_c"/>
    <property type="match status" value="1"/>
</dbReference>
<dbReference type="Pfam" id="PF02518">
    <property type="entry name" value="HATPase_c"/>
    <property type="match status" value="1"/>
</dbReference>
<dbReference type="InterPro" id="IPR052340">
    <property type="entry name" value="RNase_Y/CdgJ"/>
</dbReference>
<dbReference type="SUPFAM" id="SSF55781">
    <property type="entry name" value="GAF domain-like"/>
    <property type="match status" value="1"/>
</dbReference>
<dbReference type="AlphaFoldDB" id="A0A550JBJ3"/>
<evidence type="ECO:0000256" key="2">
    <source>
        <dbReference type="ARBA" id="ARBA00012438"/>
    </source>
</evidence>
<dbReference type="PANTHER" id="PTHR33525">
    <property type="match status" value="1"/>
</dbReference>
<dbReference type="EMBL" id="VJVV01000007">
    <property type="protein sequence ID" value="TRO80513.1"/>
    <property type="molecule type" value="Genomic_DNA"/>
</dbReference>
<dbReference type="InterPro" id="IPR036890">
    <property type="entry name" value="HATPase_C_sf"/>
</dbReference>
<evidence type="ECO:0000313" key="7">
    <source>
        <dbReference type="Proteomes" id="UP000317155"/>
    </source>
</evidence>
<dbReference type="OrthoDB" id="9797768at2"/>
<dbReference type="PRINTS" id="PR00344">
    <property type="entry name" value="BCTRLSENSOR"/>
</dbReference>
<feature type="domain" description="HDOD" evidence="5">
    <location>
        <begin position="11"/>
        <end position="206"/>
    </location>
</feature>
<evidence type="ECO:0000259" key="5">
    <source>
        <dbReference type="PROSITE" id="PS51833"/>
    </source>
</evidence>
<dbReference type="Proteomes" id="UP000317155">
    <property type="component" value="Unassembled WGS sequence"/>
</dbReference>
<organism evidence="6 7">
    <name type="scientific">Trichloromonas acetexigens</name>
    <dbReference type="NCBI Taxonomy" id="38815"/>
    <lineage>
        <taxon>Bacteria</taxon>
        <taxon>Pseudomonadati</taxon>
        <taxon>Thermodesulfobacteriota</taxon>
        <taxon>Desulfuromonadia</taxon>
        <taxon>Desulfuromonadales</taxon>
        <taxon>Trichloromonadaceae</taxon>
        <taxon>Trichloromonas</taxon>
    </lineage>
</organism>
<dbReference type="Gene3D" id="1.10.3210.10">
    <property type="entry name" value="Hypothetical protein af1432"/>
    <property type="match status" value="1"/>
</dbReference>
<dbReference type="RefSeq" id="WP_092058052.1">
    <property type="nucleotide sequence ID" value="NZ_FOJJ01000039.1"/>
</dbReference>
<keyword evidence="7" id="KW-1185">Reference proteome</keyword>
<protein>
    <recommendedName>
        <fullName evidence="2">histidine kinase</fullName>
        <ecNumber evidence="2">2.7.13.3</ecNumber>
    </recommendedName>
</protein>
<gene>
    <name evidence="6" type="ORF">FL622_10465</name>
</gene>
<reference evidence="6 7" key="1">
    <citation type="submission" date="2019-07" db="EMBL/GenBank/DDBJ databases">
        <title>Insights of Desulfuromonas acetexigens electromicrobiology.</title>
        <authorList>
            <person name="Katuri K."/>
            <person name="Sapireddy V."/>
            <person name="Shaw D.R."/>
            <person name="Saikaly P."/>
        </authorList>
    </citation>
    <scope>NUCLEOTIDE SEQUENCE [LARGE SCALE GENOMIC DNA]</scope>
    <source>
        <strain evidence="6 7">2873</strain>
    </source>
</reference>
<comment type="catalytic activity">
    <reaction evidence="1">
        <text>ATP + protein L-histidine = ADP + protein N-phospho-L-histidine.</text>
        <dbReference type="EC" id="2.7.13.3"/>
    </reaction>
</comment>
<evidence type="ECO:0000313" key="6">
    <source>
        <dbReference type="EMBL" id="TRO80513.1"/>
    </source>
</evidence>
<comment type="caution">
    <text evidence="6">The sequence shown here is derived from an EMBL/GenBank/DDBJ whole genome shotgun (WGS) entry which is preliminary data.</text>
</comment>
<dbReference type="Gene3D" id="3.30.565.10">
    <property type="entry name" value="Histidine kinase-like ATPase, C-terminal domain"/>
    <property type="match status" value="1"/>
</dbReference>
<dbReference type="InterPro" id="IPR029016">
    <property type="entry name" value="GAF-like_dom_sf"/>
</dbReference>
<dbReference type="Gene3D" id="3.30.450.40">
    <property type="match status" value="1"/>
</dbReference>
<feature type="domain" description="Histidine kinase" evidence="4">
    <location>
        <begin position="478"/>
        <end position="690"/>
    </location>
</feature>
<dbReference type="Pfam" id="PF08668">
    <property type="entry name" value="HDOD"/>
    <property type="match status" value="1"/>
</dbReference>
<proteinExistence type="predicted"/>
<dbReference type="GO" id="GO:0000155">
    <property type="term" value="F:phosphorelay sensor kinase activity"/>
    <property type="evidence" value="ECO:0007669"/>
    <property type="project" value="InterPro"/>
</dbReference>
<dbReference type="InterPro" id="IPR003594">
    <property type="entry name" value="HATPase_dom"/>
</dbReference>
<sequence length="698" mass="76437">MILEDLRIERIPSVPEVLVTLLKLCHKPQVEFEELARVIEQEPALSAKILHLAHTACYRPWAEVTQIRRLLVVLGLDTVRRLALTSAVHQYFSQLSPGHESFTAALWFRSLLCAHLARDLARLTGYPAPEEAYLAGLLHRLGQLVLLENFPEPYRDILFMDETEARIEQVERDRFATTGAEVGAELLRQWPTSPFLADAVRYQNYPRSDLGESPPLVKLFNLATRLSRGTGTGALPPTDLDDQFFGLNATLLAEVFHRTRAEVLETAQGFAIDLGTGTGREASPARRELADYARNLALLGGTGGLHSTGLDTRAALERIRRDLALVFALDEVEFFLCDASGERLLGQPSPAHPACSGYSLDWQSSAGLLGRALREARPLSSFDRSSGETEALVDEQLRRLLKAPGLLVLPLIAGEVPLGVAVAGIPSPRRLPLDEWRTGLNLFAGQLALLLLQAREAEAARETEESVGRQQRNLEVRKLLHEVNNPLAVITNYLHVLGLKLGEGGPVKELAVLREELARVGDLLARFKDLEQPPAPGEERLELNRTIADLCTIFADGLFQGKKIRAELDLDESIPALTLSPGALRQVVMNLVKNAAEALPKGGRIDLATRDRIHKNGALFVELRIGDNGPGLPEHVLNELFTPVTSTKPGHAGLGLSIVKQLLDQLGAEISCASGPTTGTRFQILLPRTLPREASAHA</sequence>